<reference evidence="35" key="2">
    <citation type="submission" date="2025-09" db="UniProtKB">
        <authorList>
            <consortium name="Ensembl"/>
        </authorList>
    </citation>
    <scope>IDENTIFICATION</scope>
</reference>
<evidence type="ECO:0000256" key="24">
    <source>
        <dbReference type="ARBA" id="ARBA00048607"/>
    </source>
</evidence>
<keyword evidence="7" id="KW-0256">Endoplasmic reticulum</keyword>
<feature type="domain" description="Aldehyde dehydrogenase" evidence="34">
    <location>
        <begin position="2"/>
        <end position="421"/>
    </location>
</feature>
<evidence type="ECO:0000256" key="23">
    <source>
        <dbReference type="ARBA" id="ARBA00048322"/>
    </source>
</evidence>
<evidence type="ECO:0000256" key="16">
    <source>
        <dbReference type="ARBA" id="ARBA00039117"/>
    </source>
</evidence>
<dbReference type="Pfam" id="PF00171">
    <property type="entry name" value="Aldedh"/>
    <property type="match status" value="2"/>
</dbReference>
<protein>
    <recommendedName>
        <fullName evidence="17">Aldehyde dehydrogenase family 3 member A2</fullName>
        <ecNumber evidence="15">1.2.1.3</ecNumber>
        <ecNumber evidence="16">1.2.1.94</ecNumber>
    </recommendedName>
    <alternativeName>
        <fullName evidence="18">Fatty aldehyde dehydrogenase</fullName>
    </alternativeName>
</protein>
<keyword evidence="36" id="KW-1185">Reference proteome</keyword>
<keyword evidence="5" id="KW-0597">Phosphoprotein</keyword>
<dbReference type="GO" id="GO:0006081">
    <property type="term" value="P:aldehyde metabolic process"/>
    <property type="evidence" value="ECO:0007669"/>
    <property type="project" value="InterPro"/>
</dbReference>
<keyword evidence="12" id="KW-0520">NAD</keyword>
<evidence type="ECO:0000256" key="8">
    <source>
        <dbReference type="ARBA" id="ARBA00022832"/>
    </source>
</evidence>
<evidence type="ECO:0000256" key="21">
    <source>
        <dbReference type="ARBA" id="ARBA00047920"/>
    </source>
</evidence>
<keyword evidence="9" id="KW-0492">Microsome</keyword>
<evidence type="ECO:0000256" key="7">
    <source>
        <dbReference type="ARBA" id="ARBA00022824"/>
    </source>
</evidence>
<dbReference type="FunFam" id="3.40.605.10:FF:000004">
    <property type="entry name" value="Aldehyde dehydrogenase"/>
    <property type="match status" value="1"/>
</dbReference>
<comment type="catalytic activity">
    <reaction evidence="27">
        <text>(2E)-hexadecenal + NAD(+) + H2O = (E)-hexadec-2-enoate + NADH + 2 H(+)</text>
        <dbReference type="Rhea" id="RHEA:36135"/>
        <dbReference type="ChEBI" id="CHEBI:15377"/>
        <dbReference type="ChEBI" id="CHEBI:15378"/>
        <dbReference type="ChEBI" id="CHEBI:17585"/>
        <dbReference type="ChEBI" id="CHEBI:57540"/>
        <dbReference type="ChEBI" id="CHEBI:57945"/>
        <dbReference type="ChEBI" id="CHEBI:72745"/>
    </reaction>
</comment>
<dbReference type="FunFam" id="3.40.309.10:FF:000003">
    <property type="entry name" value="Aldehyde dehydrogenase"/>
    <property type="match status" value="1"/>
</dbReference>
<dbReference type="InterPro" id="IPR015590">
    <property type="entry name" value="Aldehyde_DH_dom"/>
</dbReference>
<reference evidence="35" key="1">
    <citation type="submission" date="2025-08" db="UniProtKB">
        <authorList>
            <consortium name="Ensembl"/>
        </authorList>
    </citation>
    <scope>IDENTIFICATION</scope>
</reference>
<comment type="catalytic activity">
    <reaction evidence="26">
        <text>octanal + NAD(+) + H2O = octanoate + NADH + 2 H(+)</text>
        <dbReference type="Rhea" id="RHEA:44100"/>
        <dbReference type="ChEBI" id="CHEBI:15377"/>
        <dbReference type="ChEBI" id="CHEBI:15378"/>
        <dbReference type="ChEBI" id="CHEBI:17935"/>
        <dbReference type="ChEBI" id="CHEBI:25646"/>
        <dbReference type="ChEBI" id="CHEBI:57540"/>
        <dbReference type="ChEBI" id="CHEBI:57945"/>
    </reaction>
</comment>
<keyword evidence="14" id="KW-0472">Membrane</keyword>
<dbReference type="InterPro" id="IPR012394">
    <property type="entry name" value="Aldehyde_DH_NAD(P)"/>
</dbReference>
<comment type="catalytic activity">
    <reaction evidence="31">
        <text>an aldehyde + NAD(+) + H2O = a carboxylate + NADH + 2 H(+)</text>
        <dbReference type="Rhea" id="RHEA:16185"/>
        <dbReference type="ChEBI" id="CHEBI:15377"/>
        <dbReference type="ChEBI" id="CHEBI:15378"/>
        <dbReference type="ChEBI" id="CHEBI:17478"/>
        <dbReference type="ChEBI" id="CHEBI:29067"/>
        <dbReference type="ChEBI" id="CHEBI:57540"/>
        <dbReference type="ChEBI" id="CHEBI:57945"/>
        <dbReference type="EC" id="1.2.1.3"/>
    </reaction>
</comment>
<evidence type="ECO:0000313" key="35">
    <source>
        <dbReference type="Ensembl" id="ENSLLEP00000021812.1"/>
    </source>
</evidence>
<feature type="active site" evidence="32">
    <location>
        <position position="207"/>
    </location>
</feature>
<evidence type="ECO:0000256" key="2">
    <source>
        <dbReference type="ARBA" id="ARBA00004524"/>
    </source>
</evidence>
<comment type="catalytic activity">
    <reaction evidence="25">
        <text>octadecanal + NAD(+) + H2O = octadecanoate + NADH + 2 H(+)</text>
        <dbReference type="Rhea" id="RHEA:44020"/>
        <dbReference type="ChEBI" id="CHEBI:15377"/>
        <dbReference type="ChEBI" id="CHEBI:15378"/>
        <dbReference type="ChEBI" id="CHEBI:17034"/>
        <dbReference type="ChEBI" id="CHEBI:25629"/>
        <dbReference type="ChEBI" id="CHEBI:57540"/>
        <dbReference type="ChEBI" id="CHEBI:57945"/>
    </reaction>
</comment>
<comment type="catalytic activity">
    <reaction evidence="28">
        <text>a fatty aldehyde + NAD(+) + H2O = a fatty acid + NADH + 2 H(+)</text>
        <dbReference type="Rhea" id="RHEA:49832"/>
        <dbReference type="ChEBI" id="CHEBI:15377"/>
        <dbReference type="ChEBI" id="CHEBI:15378"/>
        <dbReference type="ChEBI" id="CHEBI:28868"/>
        <dbReference type="ChEBI" id="CHEBI:35746"/>
        <dbReference type="ChEBI" id="CHEBI:57540"/>
        <dbReference type="ChEBI" id="CHEBI:57945"/>
    </reaction>
</comment>
<feature type="domain" description="Aldehyde dehydrogenase" evidence="34">
    <location>
        <begin position="502"/>
        <end position="581"/>
    </location>
</feature>
<evidence type="ECO:0000256" key="11">
    <source>
        <dbReference type="ARBA" id="ARBA00023002"/>
    </source>
</evidence>
<dbReference type="PROSITE" id="PS00687">
    <property type="entry name" value="ALDEHYDE_DEHYDR_GLU"/>
    <property type="match status" value="1"/>
</dbReference>
<evidence type="ECO:0000256" key="32">
    <source>
        <dbReference type="PROSITE-ProRule" id="PRU10007"/>
    </source>
</evidence>
<dbReference type="PROSITE" id="PS00070">
    <property type="entry name" value="ALDEHYDE_DEHYDR_CYS"/>
    <property type="match status" value="1"/>
</dbReference>
<dbReference type="InterPro" id="IPR016163">
    <property type="entry name" value="Ald_DH_C"/>
</dbReference>
<comment type="catalytic activity">
    <reaction evidence="23">
        <text>dodecanoate + NADH + 2 H(+) = dodecanal + NAD(+) + H2O</text>
        <dbReference type="Rhea" id="RHEA:44168"/>
        <dbReference type="ChEBI" id="CHEBI:15377"/>
        <dbReference type="ChEBI" id="CHEBI:15378"/>
        <dbReference type="ChEBI" id="CHEBI:18262"/>
        <dbReference type="ChEBI" id="CHEBI:27836"/>
        <dbReference type="ChEBI" id="CHEBI:57540"/>
        <dbReference type="ChEBI" id="CHEBI:57945"/>
    </reaction>
</comment>
<evidence type="ECO:0000259" key="34">
    <source>
        <dbReference type="Pfam" id="PF00171"/>
    </source>
</evidence>
<evidence type="ECO:0000256" key="1">
    <source>
        <dbReference type="ARBA" id="ARBA00004131"/>
    </source>
</evidence>
<dbReference type="PANTHER" id="PTHR43570:SF9">
    <property type="entry name" value="ALDEHYDE DEHYDROGENASE FAMILY 3 MEMBER A2"/>
    <property type="match status" value="1"/>
</dbReference>
<proteinExistence type="inferred from homology"/>
<comment type="catalytic activity">
    <reaction evidence="19">
        <text>2,6,10,14-tetramethylpentadecanal + NAD(+) + H2O = 2,6,10,14-tetramethylpentadecanoate + NADH + 2 H(+)</text>
        <dbReference type="Rhea" id="RHEA:44016"/>
        <dbReference type="ChEBI" id="CHEBI:15377"/>
        <dbReference type="ChEBI" id="CHEBI:15378"/>
        <dbReference type="ChEBI" id="CHEBI:49189"/>
        <dbReference type="ChEBI" id="CHEBI:57540"/>
        <dbReference type="ChEBI" id="CHEBI:57945"/>
        <dbReference type="ChEBI" id="CHEBI:77268"/>
    </reaction>
</comment>
<evidence type="ECO:0000256" key="25">
    <source>
        <dbReference type="ARBA" id="ARBA00048648"/>
    </source>
</evidence>
<dbReference type="GO" id="GO:0120553">
    <property type="term" value="F:farnesal dehydrogenase (NAD+) activity"/>
    <property type="evidence" value="ECO:0007669"/>
    <property type="project" value="UniProtKB-EC"/>
</dbReference>
<evidence type="ECO:0000256" key="3">
    <source>
        <dbReference type="ARBA" id="ARBA00009986"/>
    </source>
</evidence>
<evidence type="ECO:0000256" key="31">
    <source>
        <dbReference type="ARBA" id="ARBA00049194"/>
    </source>
</evidence>
<dbReference type="InterPro" id="IPR016162">
    <property type="entry name" value="Ald_DH_N"/>
</dbReference>
<evidence type="ECO:0000256" key="4">
    <source>
        <dbReference type="ARBA" id="ARBA00011738"/>
    </source>
</evidence>
<evidence type="ECO:0000256" key="9">
    <source>
        <dbReference type="ARBA" id="ARBA00022848"/>
    </source>
</evidence>
<keyword evidence="13" id="KW-0443">Lipid metabolism</keyword>
<evidence type="ECO:0000256" key="19">
    <source>
        <dbReference type="ARBA" id="ARBA00047498"/>
    </source>
</evidence>
<dbReference type="EC" id="1.2.1.3" evidence="15"/>
<comment type="subunit">
    <text evidence="4">Homodimer.</text>
</comment>
<evidence type="ECO:0000256" key="15">
    <source>
        <dbReference type="ARBA" id="ARBA00024226"/>
    </source>
</evidence>
<dbReference type="InterPro" id="IPR016161">
    <property type="entry name" value="Ald_DH/histidinol_DH"/>
</dbReference>
<keyword evidence="10" id="KW-1133">Transmembrane helix</keyword>
<dbReference type="GeneTree" id="ENSGT00940000157944"/>
<comment type="similarity">
    <text evidence="3 33">Belongs to the aldehyde dehydrogenase family.</text>
</comment>
<dbReference type="Proteomes" id="UP000694569">
    <property type="component" value="Unplaced"/>
</dbReference>
<evidence type="ECO:0000256" key="33">
    <source>
        <dbReference type="RuleBase" id="RU003345"/>
    </source>
</evidence>
<comment type="catalytic activity">
    <reaction evidence="29">
        <text>decanal + NAD(+) + H2O = decanoate + NADH + 2 H(+)</text>
        <dbReference type="Rhea" id="RHEA:44104"/>
        <dbReference type="ChEBI" id="CHEBI:15377"/>
        <dbReference type="ChEBI" id="CHEBI:15378"/>
        <dbReference type="ChEBI" id="CHEBI:27689"/>
        <dbReference type="ChEBI" id="CHEBI:31457"/>
        <dbReference type="ChEBI" id="CHEBI:57540"/>
        <dbReference type="ChEBI" id="CHEBI:57945"/>
    </reaction>
</comment>
<evidence type="ECO:0000256" key="17">
    <source>
        <dbReference type="ARBA" id="ARBA00039622"/>
    </source>
</evidence>
<dbReference type="Ensembl" id="ENSLLET00000022658.1">
    <property type="protein sequence ID" value="ENSLLEP00000021812.1"/>
    <property type="gene ID" value="ENSLLEG00000013573.1"/>
</dbReference>
<dbReference type="SUPFAM" id="SSF53720">
    <property type="entry name" value="ALDH-like"/>
    <property type="match status" value="2"/>
</dbReference>
<evidence type="ECO:0000256" key="27">
    <source>
        <dbReference type="ARBA" id="ARBA00048826"/>
    </source>
</evidence>
<dbReference type="Gene3D" id="3.40.605.10">
    <property type="entry name" value="Aldehyde Dehydrogenase, Chain A, domain 1"/>
    <property type="match status" value="2"/>
</dbReference>
<accession>A0A8C5PGL4</accession>
<dbReference type="InterPro" id="IPR016160">
    <property type="entry name" value="Ald_DH_CS_CYS"/>
</dbReference>
<keyword evidence="11 33" id="KW-0560">Oxidoreductase</keyword>
<evidence type="ECO:0000256" key="5">
    <source>
        <dbReference type="ARBA" id="ARBA00022553"/>
    </source>
</evidence>
<evidence type="ECO:0000256" key="12">
    <source>
        <dbReference type="ARBA" id="ARBA00023027"/>
    </source>
</evidence>
<evidence type="ECO:0000256" key="6">
    <source>
        <dbReference type="ARBA" id="ARBA00022692"/>
    </source>
</evidence>
<comment type="catalytic activity">
    <reaction evidence="22">
        <text>tetradecanal + NAD(+) + H2O = tetradecanoate + NADH + 2 H(+)</text>
        <dbReference type="Rhea" id="RHEA:44172"/>
        <dbReference type="ChEBI" id="CHEBI:15377"/>
        <dbReference type="ChEBI" id="CHEBI:15378"/>
        <dbReference type="ChEBI" id="CHEBI:30807"/>
        <dbReference type="ChEBI" id="CHEBI:57540"/>
        <dbReference type="ChEBI" id="CHEBI:57945"/>
        <dbReference type="ChEBI" id="CHEBI:84067"/>
    </reaction>
</comment>
<dbReference type="CDD" id="cd07132">
    <property type="entry name" value="ALDH_F3AB"/>
    <property type="match status" value="1"/>
</dbReference>
<evidence type="ECO:0000256" key="30">
    <source>
        <dbReference type="ARBA" id="ARBA00049148"/>
    </source>
</evidence>
<comment type="subcellular location">
    <subcellularLocation>
        <location evidence="1">Endoplasmic reticulum membrane</location>
        <topology evidence="1">Single-pass membrane protein</topology>
        <orientation evidence="1">Cytoplasmic side</orientation>
    </subcellularLocation>
    <subcellularLocation>
        <location evidence="2">Microsome membrane</location>
    </subcellularLocation>
</comment>
<keyword evidence="6" id="KW-0812">Transmembrane</keyword>
<dbReference type="Gene3D" id="3.40.309.10">
    <property type="entry name" value="Aldehyde Dehydrogenase, Chain A, domain 2"/>
    <property type="match status" value="1"/>
</dbReference>
<comment type="catalytic activity">
    <reaction evidence="24">
        <text>22-oxodocosanoate + NAD(+) + H2O = docosanedioate + NADH + 2 H(+)</text>
        <dbReference type="Rhea" id="RHEA:39015"/>
        <dbReference type="ChEBI" id="CHEBI:15377"/>
        <dbReference type="ChEBI" id="CHEBI:15378"/>
        <dbReference type="ChEBI" id="CHEBI:57540"/>
        <dbReference type="ChEBI" id="CHEBI:57945"/>
        <dbReference type="ChEBI" id="CHEBI:76298"/>
        <dbReference type="ChEBI" id="CHEBI:76299"/>
    </reaction>
</comment>
<dbReference type="PANTHER" id="PTHR43570">
    <property type="entry name" value="ALDEHYDE DEHYDROGENASE"/>
    <property type="match status" value="1"/>
</dbReference>
<dbReference type="EC" id="1.2.1.94" evidence="16"/>
<evidence type="ECO:0000256" key="28">
    <source>
        <dbReference type="ARBA" id="ARBA00048895"/>
    </source>
</evidence>
<evidence type="ECO:0000256" key="26">
    <source>
        <dbReference type="ARBA" id="ARBA00048806"/>
    </source>
</evidence>
<evidence type="ECO:0000256" key="22">
    <source>
        <dbReference type="ARBA" id="ARBA00047959"/>
    </source>
</evidence>
<dbReference type="GO" id="GO:0006631">
    <property type="term" value="P:fatty acid metabolic process"/>
    <property type="evidence" value="ECO:0007669"/>
    <property type="project" value="UniProtKB-KW"/>
</dbReference>
<dbReference type="GO" id="GO:0004028">
    <property type="term" value="F:3-chloroallyl aldehyde dehydrogenase activity"/>
    <property type="evidence" value="ECO:0007669"/>
    <property type="project" value="TreeGrafter"/>
</dbReference>
<evidence type="ECO:0000256" key="13">
    <source>
        <dbReference type="ARBA" id="ARBA00023098"/>
    </source>
</evidence>
<dbReference type="GO" id="GO:0005789">
    <property type="term" value="C:endoplasmic reticulum membrane"/>
    <property type="evidence" value="ECO:0007669"/>
    <property type="project" value="UniProtKB-SubCell"/>
</dbReference>
<evidence type="ECO:0000256" key="20">
    <source>
        <dbReference type="ARBA" id="ARBA00047531"/>
    </source>
</evidence>
<evidence type="ECO:0000313" key="36">
    <source>
        <dbReference type="Proteomes" id="UP000694569"/>
    </source>
</evidence>
<evidence type="ECO:0000256" key="18">
    <source>
        <dbReference type="ARBA" id="ARBA00042336"/>
    </source>
</evidence>
<evidence type="ECO:0000256" key="29">
    <source>
        <dbReference type="ARBA" id="ARBA00048972"/>
    </source>
</evidence>
<dbReference type="AlphaFoldDB" id="A0A8C5PGL4"/>
<comment type="catalytic activity">
    <reaction evidence="20">
        <text>heptanal + NAD(+) + H2O = heptanoate + NADH + 2 H(+)</text>
        <dbReference type="Rhea" id="RHEA:44108"/>
        <dbReference type="ChEBI" id="CHEBI:15377"/>
        <dbReference type="ChEBI" id="CHEBI:15378"/>
        <dbReference type="ChEBI" id="CHEBI:32362"/>
        <dbReference type="ChEBI" id="CHEBI:34787"/>
        <dbReference type="ChEBI" id="CHEBI:57540"/>
        <dbReference type="ChEBI" id="CHEBI:57945"/>
    </reaction>
</comment>
<sequence>MEQIVAKARKAFATGKTRSLDFRVQQLQALKRMFIEKEEDIKKALIADLNKNRFSSYTYELMGMFGEINLALEKLSEWAAPHHVAKNLITMRDEVYIRYEPLGVVLIIGAWNYPIVVLLQPLVGAIAAGNAAIVKPSEVSEHTAKLLEKIIPQYLDKDLYPVVNGGIPETTDLLAQRFDHIFYTGNTNVGKIIMSAASKFLTPVTLELGGKSPCYIDKDCDVDTASRRITWGKFANCGQTCIAPDYILCDKSIQGRVIEKIKETLTEFYGENAKQSPDYERIINKRHFKRLLGLMEGEKIVIGGDNDEDSCYIGPTVLADVKPDAKVMQEEIFGPLLPIITVGNVDEAIEFINEREKPLALYAFSNNKKVIKKIIEETSSGGVTANDVIMHFTVTELPFGGVGHSGMGAYHGKHTFETFSHKRACLIKSLTMEGVNQIRYPPFNDKKLGWAKFLLMNKVSKKKLGLLLLPVLAVVAAVIIKSPHSSYMYEFMGLLGEIILALEKLSEWAAPRHVEKTIATMSDDVYIHYEPLGVVLIIGAWNYPMAVLLQPLVGAIAAGNAAIVKPSEVSEHTAKLLEKIIPQYLDKVLFYTQS</sequence>
<dbReference type="InterPro" id="IPR029510">
    <property type="entry name" value="Ald_DH_CS_GLU"/>
</dbReference>
<gene>
    <name evidence="35" type="primary">ALDH3A2</name>
</gene>
<comment type="catalytic activity">
    <reaction evidence="21">
        <text>(2E,6E)-farnesal + NAD(+) + H2O = (2E,6E)-farnesoate + NADH + 2 H(+)</text>
        <dbReference type="Rhea" id="RHEA:24216"/>
        <dbReference type="ChEBI" id="CHEBI:15377"/>
        <dbReference type="ChEBI" id="CHEBI:15378"/>
        <dbReference type="ChEBI" id="CHEBI:15894"/>
        <dbReference type="ChEBI" id="CHEBI:57540"/>
        <dbReference type="ChEBI" id="CHEBI:57945"/>
        <dbReference type="ChEBI" id="CHEBI:83276"/>
        <dbReference type="EC" id="1.2.1.94"/>
    </reaction>
</comment>
<organism evidence="35 36">
    <name type="scientific">Leptobrachium leishanense</name>
    <name type="common">Leishan spiny toad</name>
    <dbReference type="NCBI Taxonomy" id="445787"/>
    <lineage>
        <taxon>Eukaryota</taxon>
        <taxon>Metazoa</taxon>
        <taxon>Chordata</taxon>
        <taxon>Craniata</taxon>
        <taxon>Vertebrata</taxon>
        <taxon>Euteleostomi</taxon>
        <taxon>Amphibia</taxon>
        <taxon>Batrachia</taxon>
        <taxon>Anura</taxon>
        <taxon>Pelobatoidea</taxon>
        <taxon>Megophryidae</taxon>
        <taxon>Leptobrachium</taxon>
    </lineage>
</organism>
<dbReference type="OrthoDB" id="440325at2759"/>
<name>A0A8C5PGL4_9ANUR</name>
<evidence type="ECO:0000256" key="10">
    <source>
        <dbReference type="ARBA" id="ARBA00022989"/>
    </source>
</evidence>
<keyword evidence="8" id="KW-0276">Fatty acid metabolism</keyword>
<evidence type="ECO:0000256" key="14">
    <source>
        <dbReference type="ARBA" id="ARBA00023136"/>
    </source>
</evidence>
<comment type="catalytic activity">
    <reaction evidence="30">
        <text>hexadecanoate + NADH + 2 H(+) = hexadecanal + NAD(+) + H2O</text>
        <dbReference type="Rhea" id="RHEA:33739"/>
        <dbReference type="ChEBI" id="CHEBI:7896"/>
        <dbReference type="ChEBI" id="CHEBI:15377"/>
        <dbReference type="ChEBI" id="CHEBI:15378"/>
        <dbReference type="ChEBI" id="CHEBI:17600"/>
        <dbReference type="ChEBI" id="CHEBI:57540"/>
        <dbReference type="ChEBI" id="CHEBI:57945"/>
    </reaction>
</comment>